<evidence type="ECO:0000256" key="2">
    <source>
        <dbReference type="ARBA" id="ARBA00023163"/>
    </source>
</evidence>
<dbReference type="EMBL" id="CAJEWN010002590">
    <property type="protein sequence ID" value="CAD2204412.1"/>
    <property type="molecule type" value="Genomic_DNA"/>
</dbReference>
<keyword evidence="3" id="KW-0539">Nucleus</keyword>
<evidence type="ECO:0000259" key="5">
    <source>
        <dbReference type="PROSITE" id="PS50114"/>
    </source>
</evidence>
<feature type="domain" description="GATA-type" evidence="5">
    <location>
        <begin position="47"/>
        <end position="89"/>
    </location>
</feature>
<dbReference type="PROSITE" id="PS50114">
    <property type="entry name" value="GATA_ZN_FINGER_2"/>
    <property type="match status" value="2"/>
</dbReference>
<keyword evidence="1" id="KW-0805">Transcription regulation</keyword>
<keyword evidence="2" id="KW-0804">Transcription</keyword>
<dbReference type="OrthoDB" id="734811at2759"/>
<evidence type="ECO:0000313" key="6">
    <source>
        <dbReference type="EMBL" id="CAD2204412.1"/>
    </source>
</evidence>
<protein>
    <recommendedName>
        <fullName evidence="5">GATA-type domain-containing protein</fullName>
    </recommendedName>
</protein>
<sequence length="102" mass="12171">MRHCLNCGAIKSIKWLIYLKENYLCYKCGDYNRKFGKHRPKELWNKIKKDRKCFNCGVTRTPCWRFHSKLGHDLCNACGCKQRGYSTKKRPNKNLKEKDLNV</sequence>
<proteinExistence type="predicted"/>
<dbReference type="SMART" id="SM00401">
    <property type="entry name" value="ZnF_GATA"/>
    <property type="match status" value="2"/>
</dbReference>
<dbReference type="AlphaFoldDB" id="A0A6V7XYH0"/>
<evidence type="ECO:0000256" key="3">
    <source>
        <dbReference type="ARBA" id="ARBA00023242"/>
    </source>
</evidence>
<dbReference type="Gene3D" id="3.30.50.10">
    <property type="entry name" value="Erythroid Transcription Factor GATA-1, subunit A"/>
    <property type="match status" value="2"/>
</dbReference>
<keyword evidence="4" id="KW-0862">Zinc</keyword>
<comment type="caution">
    <text evidence="6">The sequence shown here is derived from an EMBL/GenBank/DDBJ whole genome shotgun (WGS) entry which is preliminary data.</text>
</comment>
<dbReference type="Proteomes" id="UP000580250">
    <property type="component" value="Unassembled WGS sequence"/>
</dbReference>
<keyword evidence="4" id="KW-0479">Metal-binding</keyword>
<organism evidence="6 7">
    <name type="scientific">Meloidogyne enterolobii</name>
    <name type="common">Root-knot nematode worm</name>
    <name type="synonym">Meloidogyne mayaguensis</name>
    <dbReference type="NCBI Taxonomy" id="390850"/>
    <lineage>
        <taxon>Eukaryota</taxon>
        <taxon>Metazoa</taxon>
        <taxon>Ecdysozoa</taxon>
        <taxon>Nematoda</taxon>
        <taxon>Chromadorea</taxon>
        <taxon>Rhabditida</taxon>
        <taxon>Tylenchina</taxon>
        <taxon>Tylenchomorpha</taxon>
        <taxon>Tylenchoidea</taxon>
        <taxon>Meloidogynidae</taxon>
        <taxon>Meloidogyninae</taxon>
        <taxon>Meloidogyne</taxon>
    </lineage>
</organism>
<keyword evidence="4" id="KW-0863">Zinc-finger</keyword>
<evidence type="ECO:0000256" key="1">
    <source>
        <dbReference type="ARBA" id="ARBA00023015"/>
    </source>
</evidence>
<accession>A0A6V7XYH0</accession>
<evidence type="ECO:0000256" key="4">
    <source>
        <dbReference type="PROSITE-ProRule" id="PRU00094"/>
    </source>
</evidence>
<dbReference type="InterPro" id="IPR013088">
    <property type="entry name" value="Znf_NHR/GATA"/>
</dbReference>
<dbReference type="GO" id="GO:0043565">
    <property type="term" value="F:sequence-specific DNA binding"/>
    <property type="evidence" value="ECO:0007669"/>
    <property type="project" value="InterPro"/>
</dbReference>
<dbReference type="GO" id="GO:0006355">
    <property type="term" value="P:regulation of DNA-templated transcription"/>
    <property type="evidence" value="ECO:0007669"/>
    <property type="project" value="InterPro"/>
</dbReference>
<feature type="domain" description="GATA-type" evidence="5">
    <location>
        <begin position="1"/>
        <end position="51"/>
    </location>
</feature>
<evidence type="ECO:0000313" key="7">
    <source>
        <dbReference type="Proteomes" id="UP000580250"/>
    </source>
</evidence>
<dbReference type="GO" id="GO:0008270">
    <property type="term" value="F:zinc ion binding"/>
    <property type="evidence" value="ECO:0007669"/>
    <property type="project" value="UniProtKB-KW"/>
</dbReference>
<dbReference type="InterPro" id="IPR000679">
    <property type="entry name" value="Znf_GATA"/>
</dbReference>
<dbReference type="SUPFAM" id="SSF57716">
    <property type="entry name" value="Glucocorticoid receptor-like (DNA-binding domain)"/>
    <property type="match status" value="2"/>
</dbReference>
<name>A0A6V7XYH0_MELEN</name>
<dbReference type="Pfam" id="PF00320">
    <property type="entry name" value="GATA"/>
    <property type="match status" value="1"/>
</dbReference>
<gene>
    <name evidence="6" type="ORF">MENT_LOCUS58155</name>
</gene>
<reference evidence="6 7" key="1">
    <citation type="submission" date="2020-08" db="EMBL/GenBank/DDBJ databases">
        <authorList>
            <person name="Koutsovoulos G."/>
            <person name="Danchin GJ E."/>
        </authorList>
    </citation>
    <scope>NUCLEOTIDE SEQUENCE [LARGE SCALE GENOMIC DNA]</scope>
</reference>